<evidence type="ECO:0000313" key="3">
    <source>
        <dbReference type="Proteomes" id="UP000661691"/>
    </source>
</evidence>
<keyword evidence="3" id="KW-1185">Reference proteome</keyword>
<dbReference type="NCBIfam" id="NF033537">
    <property type="entry name" value="lasso_biosyn_B2"/>
    <property type="match status" value="1"/>
</dbReference>
<evidence type="ECO:0000259" key="1">
    <source>
        <dbReference type="Pfam" id="PF13471"/>
    </source>
</evidence>
<dbReference type="InterPro" id="IPR053521">
    <property type="entry name" value="McjB-like"/>
</dbReference>
<dbReference type="EMBL" id="JACXAH010000060">
    <property type="protein sequence ID" value="MBD1373984.1"/>
    <property type="molecule type" value="Genomic_DNA"/>
</dbReference>
<accession>A0A926N785</accession>
<sequence>MYFLLAKHRYQRKLSQAKKYMMSRSACLEESIALFLLATSYRKSVDWCVGVRLAPFSSHAWIEVQGNEIGESIEGYKKIFCV</sequence>
<organism evidence="2 3">
    <name type="scientific">Polycladospora coralii</name>
    <dbReference type="NCBI Taxonomy" id="2771432"/>
    <lineage>
        <taxon>Bacteria</taxon>
        <taxon>Bacillati</taxon>
        <taxon>Bacillota</taxon>
        <taxon>Bacilli</taxon>
        <taxon>Bacillales</taxon>
        <taxon>Thermoactinomycetaceae</taxon>
        <taxon>Polycladospora</taxon>
    </lineage>
</organism>
<protein>
    <submittedName>
        <fullName evidence="2">Lasso peptide biosynthesis B2 protein</fullName>
    </submittedName>
</protein>
<evidence type="ECO:0000313" key="2">
    <source>
        <dbReference type="EMBL" id="MBD1373984.1"/>
    </source>
</evidence>
<comment type="caution">
    <text evidence="2">The sequence shown here is derived from an EMBL/GenBank/DDBJ whole genome shotgun (WGS) entry which is preliminary data.</text>
</comment>
<gene>
    <name evidence="2" type="ORF">IC620_16710</name>
</gene>
<reference evidence="2" key="1">
    <citation type="submission" date="2020-09" db="EMBL/GenBank/DDBJ databases">
        <title>A novel bacterium of genus Hazenella, isolated from South China Sea.</title>
        <authorList>
            <person name="Huang H."/>
            <person name="Mo K."/>
            <person name="Hu Y."/>
        </authorList>
    </citation>
    <scope>NUCLEOTIDE SEQUENCE</scope>
    <source>
        <strain evidence="2">IB182357</strain>
    </source>
</reference>
<proteinExistence type="predicted"/>
<feature type="domain" description="Microcin J25-processing protein McjB C-terminal" evidence="1">
    <location>
        <begin position="9"/>
        <end position="77"/>
    </location>
</feature>
<dbReference type="Proteomes" id="UP000661691">
    <property type="component" value="Unassembled WGS sequence"/>
</dbReference>
<name>A0A926N785_9BACL</name>
<dbReference type="InterPro" id="IPR032708">
    <property type="entry name" value="McjB_C"/>
</dbReference>
<dbReference type="Pfam" id="PF13471">
    <property type="entry name" value="Transglut_core3"/>
    <property type="match status" value="1"/>
</dbReference>
<dbReference type="AlphaFoldDB" id="A0A926N785"/>